<dbReference type="AlphaFoldDB" id="A0A914D174"/>
<keyword evidence="1" id="KW-1185">Reference proteome</keyword>
<dbReference type="WBParaSite" id="ACRNAN_scaffold17286.g25101.t1">
    <property type="protein sequence ID" value="ACRNAN_scaffold17286.g25101.t1"/>
    <property type="gene ID" value="ACRNAN_scaffold17286.g25101"/>
</dbReference>
<reference evidence="2" key="1">
    <citation type="submission" date="2022-11" db="UniProtKB">
        <authorList>
            <consortium name="WormBaseParasite"/>
        </authorList>
    </citation>
    <scope>IDENTIFICATION</scope>
</reference>
<name>A0A914D174_9BILA</name>
<evidence type="ECO:0000313" key="2">
    <source>
        <dbReference type="WBParaSite" id="ACRNAN_scaffold17286.g25101.t1"/>
    </source>
</evidence>
<sequence length="75" mass="9232">MMPDYDFGAMVCWYEHMFNRTHVEPPNSKNLNPDYYLSMPHVRFHDEKKRNGSVNIRYFDCNFKYKDCWIENKCL</sequence>
<evidence type="ECO:0000313" key="1">
    <source>
        <dbReference type="Proteomes" id="UP000887540"/>
    </source>
</evidence>
<organism evidence="1 2">
    <name type="scientific">Acrobeloides nanus</name>
    <dbReference type="NCBI Taxonomy" id="290746"/>
    <lineage>
        <taxon>Eukaryota</taxon>
        <taxon>Metazoa</taxon>
        <taxon>Ecdysozoa</taxon>
        <taxon>Nematoda</taxon>
        <taxon>Chromadorea</taxon>
        <taxon>Rhabditida</taxon>
        <taxon>Tylenchina</taxon>
        <taxon>Cephalobomorpha</taxon>
        <taxon>Cephaloboidea</taxon>
        <taxon>Cephalobidae</taxon>
        <taxon>Acrobeloides</taxon>
    </lineage>
</organism>
<protein>
    <submittedName>
        <fullName evidence="2">Uncharacterized protein</fullName>
    </submittedName>
</protein>
<accession>A0A914D174</accession>
<dbReference type="Proteomes" id="UP000887540">
    <property type="component" value="Unplaced"/>
</dbReference>
<proteinExistence type="predicted"/>